<dbReference type="PANTHER" id="PTHR43055:SF1">
    <property type="entry name" value="FORMATE-DEPENDENT PHOSPHORIBOSYLGLYCINAMIDE FORMYLTRANSFERASE"/>
    <property type="match status" value="1"/>
</dbReference>
<dbReference type="GO" id="GO:0005829">
    <property type="term" value="C:cytosol"/>
    <property type="evidence" value="ECO:0007669"/>
    <property type="project" value="TreeGrafter"/>
</dbReference>
<keyword evidence="3" id="KW-0067">ATP-binding</keyword>
<dbReference type="AlphaFoldDB" id="A0A0F9KFF1"/>
<evidence type="ECO:0000256" key="3">
    <source>
        <dbReference type="ARBA" id="ARBA00022840"/>
    </source>
</evidence>
<dbReference type="Gene3D" id="3.40.50.20">
    <property type="match status" value="1"/>
</dbReference>
<dbReference type="InterPro" id="IPR013815">
    <property type="entry name" value="ATP_grasp_subdomain_1"/>
</dbReference>
<dbReference type="PROSITE" id="PS50975">
    <property type="entry name" value="ATP_GRASP"/>
    <property type="match status" value="1"/>
</dbReference>
<evidence type="ECO:0000259" key="4">
    <source>
        <dbReference type="PROSITE" id="PS50975"/>
    </source>
</evidence>
<dbReference type="Pfam" id="PF15632">
    <property type="entry name" value="ATPgrasp_Ter"/>
    <property type="match status" value="1"/>
</dbReference>
<dbReference type="PANTHER" id="PTHR43055">
    <property type="entry name" value="FORMATE-DEPENDENT PHOSPHORIBOSYLGLYCINAMIDE FORMYLTRANSFERASE"/>
    <property type="match status" value="1"/>
</dbReference>
<dbReference type="EMBL" id="LAZR01008143">
    <property type="protein sequence ID" value="KKM80678.1"/>
    <property type="molecule type" value="Genomic_DNA"/>
</dbReference>
<evidence type="ECO:0000256" key="2">
    <source>
        <dbReference type="ARBA" id="ARBA00022741"/>
    </source>
</evidence>
<keyword evidence="2" id="KW-0547">Nucleotide-binding</keyword>
<comment type="caution">
    <text evidence="5">The sequence shown here is derived from an EMBL/GenBank/DDBJ whole genome shotgun (WGS) entry which is preliminary data.</text>
</comment>
<keyword evidence="1" id="KW-0436">Ligase</keyword>
<organism evidence="5">
    <name type="scientific">marine sediment metagenome</name>
    <dbReference type="NCBI Taxonomy" id="412755"/>
    <lineage>
        <taxon>unclassified sequences</taxon>
        <taxon>metagenomes</taxon>
        <taxon>ecological metagenomes</taxon>
    </lineage>
</organism>
<sequence length="343" mass="38385">MNLLFTCAGRRNYLIRYFKEIIGGNGKVIAVDSEVTAPALAEADMAMTVPSVFATNYVETLTEIIRDHKIDLVIPLNDLELPIISKNRNKLEAFGAKVVVSDPDLIDLCADKWKTFKYLERLKIPTVKTYKKLEDALVALSDQSLNFPIILKPRWGFGSVGIEIVSSETELRLAYQLLSIKINKTLMSSTGVNSSKNPIIIQEKINGEEYGVDIINDFNSQFYGAFARKKLAMRSGETDKAVSVIDNRLTDMAEKIGKATGHIGVMDCDFFIKDGEIQLLEMNPRFGGGYPFSHIAGINVPGIYVEWMKGNRNVEKYNGYEANVLSSKYDWIMKIKNGNSEVD</sequence>
<protein>
    <recommendedName>
        <fullName evidence="4">ATP-grasp domain-containing protein</fullName>
    </recommendedName>
</protein>
<dbReference type="SUPFAM" id="SSF56059">
    <property type="entry name" value="Glutathione synthetase ATP-binding domain-like"/>
    <property type="match status" value="1"/>
</dbReference>
<dbReference type="Gene3D" id="3.30.1490.20">
    <property type="entry name" value="ATP-grasp fold, A domain"/>
    <property type="match status" value="1"/>
</dbReference>
<dbReference type="GO" id="GO:0005524">
    <property type="term" value="F:ATP binding"/>
    <property type="evidence" value="ECO:0007669"/>
    <property type="project" value="UniProtKB-KW"/>
</dbReference>
<feature type="domain" description="ATP-grasp" evidence="4">
    <location>
        <begin position="114"/>
        <end position="309"/>
    </location>
</feature>
<accession>A0A0F9KFF1</accession>
<evidence type="ECO:0000256" key="1">
    <source>
        <dbReference type="ARBA" id="ARBA00022598"/>
    </source>
</evidence>
<dbReference type="Pfam" id="PF21360">
    <property type="entry name" value="PylC-like_N"/>
    <property type="match status" value="1"/>
</dbReference>
<gene>
    <name evidence="5" type="ORF">LCGC14_1337480</name>
</gene>
<dbReference type="NCBIfam" id="NF009404">
    <property type="entry name" value="PRK12767.1-3"/>
    <property type="match status" value="1"/>
</dbReference>
<dbReference type="Gene3D" id="3.30.470.20">
    <property type="entry name" value="ATP-grasp fold, B domain"/>
    <property type="match status" value="1"/>
</dbReference>
<reference evidence="5" key="1">
    <citation type="journal article" date="2015" name="Nature">
        <title>Complex archaea that bridge the gap between prokaryotes and eukaryotes.</title>
        <authorList>
            <person name="Spang A."/>
            <person name="Saw J.H."/>
            <person name="Jorgensen S.L."/>
            <person name="Zaremba-Niedzwiedzka K."/>
            <person name="Martijn J."/>
            <person name="Lind A.E."/>
            <person name="van Eijk R."/>
            <person name="Schleper C."/>
            <person name="Guy L."/>
            <person name="Ettema T.J."/>
        </authorList>
    </citation>
    <scope>NUCLEOTIDE SEQUENCE</scope>
</reference>
<evidence type="ECO:0000313" key="5">
    <source>
        <dbReference type="EMBL" id="KKM80678.1"/>
    </source>
</evidence>
<proteinExistence type="predicted"/>
<dbReference type="InterPro" id="IPR048764">
    <property type="entry name" value="PylC_N"/>
</dbReference>
<dbReference type="GO" id="GO:0046872">
    <property type="term" value="F:metal ion binding"/>
    <property type="evidence" value="ECO:0007669"/>
    <property type="project" value="InterPro"/>
</dbReference>
<name>A0A0F9KFF1_9ZZZZ</name>
<dbReference type="InterPro" id="IPR011761">
    <property type="entry name" value="ATP-grasp"/>
</dbReference>
<dbReference type="GO" id="GO:0016874">
    <property type="term" value="F:ligase activity"/>
    <property type="evidence" value="ECO:0007669"/>
    <property type="project" value="UniProtKB-KW"/>
</dbReference>